<dbReference type="AlphaFoldDB" id="A1ZHD7"/>
<sequence>MNLNKKVVDCRKYFLINFESKKNKKLSKVHEYLRQNMHTQPYKTDKA</sequence>
<dbReference type="EMBL" id="AAWS01000007">
    <property type="protein sequence ID" value="EAY30406.1"/>
    <property type="molecule type" value="Genomic_DNA"/>
</dbReference>
<reference evidence="1 2" key="1">
    <citation type="submission" date="2007-01" db="EMBL/GenBank/DDBJ databases">
        <authorList>
            <person name="Haygood M."/>
            <person name="Podell S."/>
            <person name="Anderson C."/>
            <person name="Hopkinson B."/>
            <person name="Roe K."/>
            <person name="Barbeau K."/>
            <person name="Gaasterland T."/>
            <person name="Ferriera S."/>
            <person name="Johnson J."/>
            <person name="Kravitz S."/>
            <person name="Beeson K."/>
            <person name="Sutton G."/>
            <person name="Rogers Y.-H."/>
            <person name="Friedman R."/>
            <person name="Frazier M."/>
            <person name="Venter J.C."/>
        </authorList>
    </citation>
    <scope>NUCLEOTIDE SEQUENCE [LARGE SCALE GENOMIC DNA]</scope>
    <source>
        <strain evidence="1 2">ATCC 23134</strain>
    </source>
</reference>
<evidence type="ECO:0000313" key="2">
    <source>
        <dbReference type="Proteomes" id="UP000004095"/>
    </source>
</evidence>
<evidence type="ECO:0000313" key="1">
    <source>
        <dbReference type="EMBL" id="EAY30406.1"/>
    </source>
</evidence>
<accession>A1ZHD7</accession>
<organism evidence="1 2">
    <name type="scientific">Microscilla marina ATCC 23134</name>
    <dbReference type="NCBI Taxonomy" id="313606"/>
    <lineage>
        <taxon>Bacteria</taxon>
        <taxon>Pseudomonadati</taxon>
        <taxon>Bacteroidota</taxon>
        <taxon>Cytophagia</taxon>
        <taxon>Cytophagales</taxon>
        <taxon>Microscillaceae</taxon>
        <taxon>Microscilla</taxon>
    </lineage>
</organism>
<dbReference type="Proteomes" id="UP000004095">
    <property type="component" value="Unassembled WGS sequence"/>
</dbReference>
<keyword evidence="2" id="KW-1185">Reference proteome</keyword>
<comment type="caution">
    <text evidence="1">The sequence shown here is derived from an EMBL/GenBank/DDBJ whole genome shotgun (WGS) entry which is preliminary data.</text>
</comment>
<gene>
    <name evidence="1" type="ORF">M23134_08235</name>
</gene>
<proteinExistence type="predicted"/>
<protein>
    <submittedName>
        <fullName evidence="1">Uncharacterized protein</fullName>
    </submittedName>
</protein>
<name>A1ZHD7_MICM2</name>